<dbReference type="OrthoDB" id="773208at2759"/>
<accession>A0A2P5F490</accession>
<evidence type="ECO:0000259" key="2">
    <source>
        <dbReference type="Pfam" id="PF23598"/>
    </source>
</evidence>
<dbReference type="AlphaFoldDB" id="A0A2P5F490"/>
<dbReference type="PANTHER" id="PTHR47186">
    <property type="entry name" value="LEUCINE-RICH REPEAT-CONTAINING PROTEIN 57"/>
    <property type="match status" value="1"/>
</dbReference>
<dbReference type="Pfam" id="PF23598">
    <property type="entry name" value="LRR_14"/>
    <property type="match status" value="1"/>
</dbReference>
<dbReference type="InParanoid" id="A0A2P5F490"/>
<name>A0A2P5F490_TREOI</name>
<dbReference type="InterPro" id="IPR032675">
    <property type="entry name" value="LRR_dom_sf"/>
</dbReference>
<evidence type="ECO:0000313" key="4">
    <source>
        <dbReference type="Proteomes" id="UP000237000"/>
    </source>
</evidence>
<reference evidence="4" key="1">
    <citation type="submission" date="2016-06" db="EMBL/GenBank/DDBJ databases">
        <title>Parallel loss of symbiosis genes in relatives of nitrogen-fixing non-legume Parasponia.</title>
        <authorList>
            <person name="Van Velzen R."/>
            <person name="Holmer R."/>
            <person name="Bu F."/>
            <person name="Rutten L."/>
            <person name="Van Zeijl A."/>
            <person name="Liu W."/>
            <person name="Santuari L."/>
            <person name="Cao Q."/>
            <person name="Sharma T."/>
            <person name="Shen D."/>
            <person name="Roswanjaya Y."/>
            <person name="Wardhani T."/>
            <person name="Kalhor M.S."/>
            <person name="Jansen J."/>
            <person name="Van den Hoogen J."/>
            <person name="Gungor B."/>
            <person name="Hartog M."/>
            <person name="Hontelez J."/>
            <person name="Verver J."/>
            <person name="Yang W.-C."/>
            <person name="Schijlen E."/>
            <person name="Repin R."/>
            <person name="Schilthuizen M."/>
            <person name="Schranz E."/>
            <person name="Heidstra R."/>
            <person name="Miyata K."/>
            <person name="Fedorova E."/>
            <person name="Kohlen W."/>
            <person name="Bisseling T."/>
            <person name="Smit S."/>
            <person name="Geurts R."/>
        </authorList>
    </citation>
    <scope>NUCLEOTIDE SEQUENCE [LARGE SCALE GENOMIC DNA]</scope>
    <source>
        <strain evidence="4">cv. RG33-2</strain>
    </source>
</reference>
<evidence type="ECO:0000256" key="1">
    <source>
        <dbReference type="ARBA" id="ARBA00022737"/>
    </source>
</evidence>
<keyword evidence="4" id="KW-1185">Reference proteome</keyword>
<comment type="caution">
    <text evidence="3">The sequence shown here is derived from an EMBL/GenBank/DDBJ whole genome shotgun (WGS) entry which is preliminary data.</text>
</comment>
<keyword evidence="1" id="KW-0677">Repeat</keyword>
<dbReference type="Gene3D" id="3.80.10.10">
    <property type="entry name" value="Ribonuclease Inhibitor"/>
    <property type="match status" value="1"/>
</dbReference>
<dbReference type="SUPFAM" id="SSF52047">
    <property type="entry name" value="RNI-like"/>
    <property type="match status" value="1"/>
</dbReference>
<dbReference type="STRING" id="63057.A0A2P5F490"/>
<dbReference type="InterPro" id="IPR055414">
    <property type="entry name" value="LRR_R13L4/SHOC2-like"/>
</dbReference>
<dbReference type="Proteomes" id="UP000237000">
    <property type="component" value="Unassembled WGS sequence"/>
</dbReference>
<proteinExistence type="predicted"/>
<organism evidence="3 4">
    <name type="scientific">Trema orientale</name>
    <name type="common">Charcoal tree</name>
    <name type="synonym">Celtis orientalis</name>
    <dbReference type="NCBI Taxonomy" id="63057"/>
    <lineage>
        <taxon>Eukaryota</taxon>
        <taxon>Viridiplantae</taxon>
        <taxon>Streptophyta</taxon>
        <taxon>Embryophyta</taxon>
        <taxon>Tracheophyta</taxon>
        <taxon>Spermatophyta</taxon>
        <taxon>Magnoliopsida</taxon>
        <taxon>eudicotyledons</taxon>
        <taxon>Gunneridae</taxon>
        <taxon>Pentapetalae</taxon>
        <taxon>rosids</taxon>
        <taxon>fabids</taxon>
        <taxon>Rosales</taxon>
        <taxon>Cannabaceae</taxon>
        <taxon>Trema</taxon>
    </lineage>
</organism>
<sequence>MENGDRVIKLPETMCNLFNLQTLELIECVVALPKGIGKLVNLRHLCLGEPIILPKGLGKLTSLETLDCIKISKGSHASFKKVMKLKDLRKLIKLKGCLSIYIGNVKDVEEAERAQLEEKEGLVDLVLDLYGLENMEDSTGQSVLLLEGLQPHPNLKRLEIRHYYGTTKQQHLAETRFPDGDYDLYEQENTLGSLEGSENL</sequence>
<protein>
    <submittedName>
        <fullName evidence="3">LRR domain containing protein</fullName>
    </submittedName>
</protein>
<dbReference type="EMBL" id="JXTC01000064">
    <property type="protein sequence ID" value="PON92569.1"/>
    <property type="molecule type" value="Genomic_DNA"/>
</dbReference>
<gene>
    <name evidence="3" type="ORF">TorRG33x02_116630</name>
</gene>
<evidence type="ECO:0000313" key="3">
    <source>
        <dbReference type="EMBL" id="PON92569.1"/>
    </source>
</evidence>
<feature type="domain" description="Disease resistance R13L4/SHOC-2-like LRR" evidence="2">
    <location>
        <begin position="6"/>
        <end position="164"/>
    </location>
</feature>
<dbReference type="PANTHER" id="PTHR47186:SF3">
    <property type="entry name" value="OS09G0267800 PROTEIN"/>
    <property type="match status" value="1"/>
</dbReference>